<dbReference type="SUPFAM" id="SSF75445">
    <property type="entry name" value="D-ribose-5-phosphate isomerase (RpiA), lid domain"/>
    <property type="match status" value="1"/>
</dbReference>
<evidence type="ECO:0000256" key="3">
    <source>
        <dbReference type="HAMAP-Rule" id="MF_00170"/>
    </source>
</evidence>
<proteinExistence type="inferred from homology"/>
<dbReference type="eggNOG" id="COG0120">
    <property type="taxonomic scope" value="Bacteria"/>
</dbReference>
<feature type="binding site" evidence="3">
    <location>
        <begin position="80"/>
        <end position="83"/>
    </location>
    <ligand>
        <name>substrate</name>
    </ligand>
</feature>
<feature type="binding site" evidence="3">
    <location>
        <begin position="25"/>
        <end position="28"/>
    </location>
    <ligand>
        <name>substrate</name>
    </ligand>
</feature>
<sequence length="223" mass="24216">MNGKKLAGEKAVEYVENGMHLGLGTGSTVYYSILKLGELVNEGLDIKGMPTSKETEKLAKELGIPLIDESSVSELDVTIDGADEATPRFELIKGGGGALLREKVVASISKRFIVVADDSKYVDPLGKFPLPVEVVPFGWEITQKQISKLGCQPSLRQDGNEPFITDNGNYILDCYFETIDHPADLNVSLNMIPGVVENGLFVDMADAIVIGRKDGEIEEITKK</sequence>
<dbReference type="NCBIfam" id="NF001924">
    <property type="entry name" value="PRK00702.1"/>
    <property type="match status" value="1"/>
</dbReference>
<comment type="similarity">
    <text evidence="3">Belongs to the ribose 5-phosphate isomerase family.</text>
</comment>
<evidence type="ECO:0000313" key="5">
    <source>
        <dbReference type="Proteomes" id="UP000012283"/>
    </source>
</evidence>
<dbReference type="SUPFAM" id="SSF100950">
    <property type="entry name" value="NagB/RpiA/CoA transferase-like"/>
    <property type="match status" value="1"/>
</dbReference>
<comment type="caution">
    <text evidence="4">The sequence shown here is derived from an EMBL/GenBank/DDBJ whole genome shotgun (WGS) entry which is preliminary data.</text>
</comment>
<accession>N4W7B0</accession>
<dbReference type="Proteomes" id="UP000012283">
    <property type="component" value="Unassembled WGS sequence"/>
</dbReference>
<feature type="active site" description="Proton acceptor" evidence="3">
    <location>
        <position position="102"/>
    </location>
</feature>
<evidence type="ECO:0000313" key="4">
    <source>
        <dbReference type="EMBL" id="ENH96128.1"/>
    </source>
</evidence>
<dbReference type="GO" id="GO:0005829">
    <property type="term" value="C:cytosol"/>
    <property type="evidence" value="ECO:0007669"/>
    <property type="project" value="TreeGrafter"/>
</dbReference>
<dbReference type="Gene3D" id="3.30.70.260">
    <property type="match status" value="1"/>
</dbReference>
<dbReference type="InterPro" id="IPR020672">
    <property type="entry name" value="Ribose5P_isomerase_typA_subgr"/>
</dbReference>
<comment type="pathway">
    <text evidence="3">Carbohydrate degradation; pentose phosphate pathway; D-ribose 5-phosphate from D-ribulose 5-phosphate (non-oxidative stage): step 1/1.</text>
</comment>
<dbReference type="PANTHER" id="PTHR11934:SF0">
    <property type="entry name" value="RIBOSE-5-PHOSPHATE ISOMERASE"/>
    <property type="match status" value="1"/>
</dbReference>
<dbReference type="STRING" id="1308866.J416_12442"/>
<dbReference type="GO" id="GO:0006014">
    <property type="term" value="P:D-ribose metabolic process"/>
    <property type="evidence" value="ECO:0007669"/>
    <property type="project" value="TreeGrafter"/>
</dbReference>
<dbReference type="EMBL" id="APML01000058">
    <property type="protein sequence ID" value="ENH96128.1"/>
    <property type="molecule type" value="Genomic_DNA"/>
</dbReference>
<comment type="function">
    <text evidence="3">Catalyzes the reversible conversion of ribose-5-phosphate to ribulose 5-phosphate.</text>
</comment>
<dbReference type="GO" id="GO:0009052">
    <property type="term" value="P:pentose-phosphate shunt, non-oxidative branch"/>
    <property type="evidence" value="ECO:0007669"/>
    <property type="project" value="UniProtKB-UniRule"/>
</dbReference>
<name>N4W7B0_9BACI</name>
<dbReference type="Pfam" id="PF06026">
    <property type="entry name" value="Rib_5-P_isom_A"/>
    <property type="match status" value="1"/>
</dbReference>
<protein>
    <recommendedName>
        <fullName evidence="3">Ribose-5-phosphate isomerase A</fullName>
        <ecNumber evidence="3">5.3.1.6</ecNumber>
    </recommendedName>
    <alternativeName>
        <fullName evidence="3">Phosphoriboisomerase A</fullName>
        <shortName evidence="3">PRI</shortName>
    </alternativeName>
</protein>
<dbReference type="InterPro" id="IPR004788">
    <property type="entry name" value="Ribose5P_isomerase_type_A"/>
</dbReference>
<dbReference type="NCBIfam" id="TIGR00021">
    <property type="entry name" value="rpiA"/>
    <property type="match status" value="1"/>
</dbReference>
<dbReference type="AlphaFoldDB" id="N4W7B0"/>
<dbReference type="FunFam" id="3.40.50.1360:FF:000001">
    <property type="entry name" value="Ribose-5-phosphate isomerase A"/>
    <property type="match status" value="1"/>
</dbReference>
<comment type="catalytic activity">
    <reaction evidence="1 3">
        <text>aldehydo-D-ribose 5-phosphate = D-ribulose 5-phosphate</text>
        <dbReference type="Rhea" id="RHEA:14657"/>
        <dbReference type="ChEBI" id="CHEBI:58121"/>
        <dbReference type="ChEBI" id="CHEBI:58273"/>
        <dbReference type="EC" id="5.3.1.6"/>
    </reaction>
</comment>
<evidence type="ECO:0000256" key="2">
    <source>
        <dbReference type="ARBA" id="ARBA00023235"/>
    </source>
</evidence>
<reference evidence="4 5" key="1">
    <citation type="submission" date="2013-03" db="EMBL/GenBank/DDBJ databases">
        <title>Draft genome sequence of Gracibacillus halophilus YIM-C55.5, a moderately halophilic and thermophilic organism from the Xiaochaidamu salt lake.</title>
        <authorList>
            <person name="Sugumar T."/>
            <person name="Polireddy D.R."/>
            <person name="Antony A."/>
            <person name="Madhava Y.R."/>
            <person name="Sivakumar N."/>
        </authorList>
    </citation>
    <scope>NUCLEOTIDE SEQUENCE [LARGE SCALE GENOMIC DNA]</scope>
    <source>
        <strain evidence="4 5">YIM-C55.5</strain>
    </source>
</reference>
<dbReference type="Gene3D" id="3.40.50.1360">
    <property type="match status" value="1"/>
</dbReference>
<dbReference type="InterPro" id="IPR037171">
    <property type="entry name" value="NagB/RpiA_transferase-like"/>
</dbReference>
<gene>
    <name evidence="3" type="primary">rpiA</name>
    <name evidence="4" type="ORF">J416_12442</name>
</gene>
<dbReference type="EC" id="5.3.1.6" evidence="3"/>
<keyword evidence="2 3" id="KW-0413">Isomerase</keyword>
<dbReference type="OrthoDB" id="5870696at2"/>
<feature type="binding site" evidence="3">
    <location>
        <position position="120"/>
    </location>
    <ligand>
        <name>substrate</name>
    </ligand>
</feature>
<comment type="subunit">
    <text evidence="3">Homodimer.</text>
</comment>
<keyword evidence="5" id="KW-1185">Reference proteome</keyword>
<dbReference type="GO" id="GO:0004751">
    <property type="term" value="F:ribose-5-phosphate isomerase activity"/>
    <property type="evidence" value="ECO:0007669"/>
    <property type="project" value="UniProtKB-UniRule"/>
</dbReference>
<dbReference type="PATRIC" id="fig|1308866.3.peg.2517"/>
<dbReference type="CDD" id="cd01398">
    <property type="entry name" value="RPI_A"/>
    <property type="match status" value="1"/>
</dbReference>
<dbReference type="RefSeq" id="WP_003472350.1">
    <property type="nucleotide sequence ID" value="NZ_APML01000058.1"/>
</dbReference>
<feature type="binding site" evidence="3">
    <location>
        <begin position="93"/>
        <end position="96"/>
    </location>
    <ligand>
        <name>substrate</name>
    </ligand>
</feature>
<organism evidence="4 5">
    <name type="scientific">Gracilibacillus halophilus YIM-C55.5</name>
    <dbReference type="NCBI Taxonomy" id="1308866"/>
    <lineage>
        <taxon>Bacteria</taxon>
        <taxon>Bacillati</taxon>
        <taxon>Bacillota</taxon>
        <taxon>Bacilli</taxon>
        <taxon>Bacillales</taxon>
        <taxon>Bacillaceae</taxon>
        <taxon>Gracilibacillus</taxon>
    </lineage>
</organism>
<dbReference type="HAMAP" id="MF_00170">
    <property type="entry name" value="Rib_5P_isom_A"/>
    <property type="match status" value="1"/>
</dbReference>
<dbReference type="UniPathway" id="UPA00115">
    <property type="reaction ID" value="UER00412"/>
</dbReference>
<evidence type="ECO:0000256" key="1">
    <source>
        <dbReference type="ARBA" id="ARBA00001713"/>
    </source>
</evidence>
<dbReference type="PANTHER" id="PTHR11934">
    <property type="entry name" value="RIBOSE-5-PHOSPHATE ISOMERASE"/>
    <property type="match status" value="1"/>
</dbReference>